<dbReference type="Pfam" id="PF07581">
    <property type="entry name" value="Glug"/>
    <property type="match status" value="2"/>
</dbReference>
<evidence type="ECO:0000313" key="5">
    <source>
        <dbReference type="EMBL" id="MCC2211448.1"/>
    </source>
</evidence>
<reference evidence="5 6" key="1">
    <citation type="submission" date="2021-10" db="EMBL/GenBank/DDBJ databases">
        <title>Anaerobic single-cell dispensing facilitates the cultivation of human gut bacteria.</title>
        <authorList>
            <person name="Afrizal A."/>
        </authorList>
    </citation>
    <scope>NUCLEOTIDE SEQUENCE [LARGE SCALE GENOMIC DNA]</scope>
    <source>
        <strain evidence="5 6">CLA-AA-H232</strain>
    </source>
</reference>
<dbReference type="EMBL" id="JAJEQM010000017">
    <property type="protein sequence ID" value="MCC2211448.1"/>
    <property type="molecule type" value="Genomic_DNA"/>
</dbReference>
<dbReference type="Pfam" id="PF14478">
    <property type="entry name" value="DUF4430"/>
    <property type="match status" value="1"/>
</dbReference>
<evidence type="ECO:0000256" key="2">
    <source>
        <dbReference type="SAM" id="MobiDB-lite"/>
    </source>
</evidence>
<comment type="caution">
    <text evidence="5">The sequence shown here is derived from an EMBL/GenBank/DDBJ whole genome shotgun (WGS) entry which is preliminary data.</text>
</comment>
<feature type="region of interest" description="Disordered" evidence="2">
    <location>
        <begin position="1939"/>
        <end position="1995"/>
    </location>
</feature>
<dbReference type="Gene3D" id="2.160.20.110">
    <property type="match status" value="7"/>
</dbReference>
<dbReference type="Gene3D" id="2.170.130.30">
    <property type="match status" value="1"/>
</dbReference>
<feature type="compositionally biased region" description="Low complexity" evidence="2">
    <location>
        <begin position="1952"/>
        <end position="1969"/>
    </location>
</feature>
<protein>
    <submittedName>
        <fullName evidence="5">S-layer homology domain-containing protein</fullName>
    </submittedName>
</protein>
<feature type="domain" description="SLH" evidence="4">
    <location>
        <begin position="2001"/>
        <end position="2060"/>
    </location>
</feature>
<evidence type="ECO:0000256" key="3">
    <source>
        <dbReference type="SAM" id="SignalP"/>
    </source>
</evidence>
<proteinExistence type="predicted"/>
<feature type="chain" id="PRO_5042142206" evidence="3">
    <location>
        <begin position="30"/>
        <end position="2179"/>
    </location>
</feature>
<accession>A0AAE3J9Z1</accession>
<organism evidence="5 6">
    <name type="scientific">Hominilimicola fabiformis</name>
    <dbReference type="NCBI Taxonomy" id="2885356"/>
    <lineage>
        <taxon>Bacteria</taxon>
        <taxon>Bacillati</taxon>
        <taxon>Bacillota</taxon>
        <taxon>Clostridia</taxon>
        <taxon>Eubacteriales</taxon>
        <taxon>Oscillospiraceae</taxon>
        <taxon>Hominilimicola</taxon>
    </lineage>
</organism>
<keyword evidence="6" id="KW-1185">Reference proteome</keyword>
<evidence type="ECO:0000259" key="4">
    <source>
        <dbReference type="PROSITE" id="PS51272"/>
    </source>
</evidence>
<gene>
    <name evidence="5" type="ORF">LKE05_11690</name>
</gene>
<feature type="signal peptide" evidence="3">
    <location>
        <begin position="1"/>
        <end position="29"/>
    </location>
</feature>
<dbReference type="PROSITE" id="PS51272">
    <property type="entry name" value="SLH"/>
    <property type="match status" value="3"/>
</dbReference>
<evidence type="ECO:0000256" key="1">
    <source>
        <dbReference type="ARBA" id="ARBA00022737"/>
    </source>
</evidence>
<keyword evidence="1" id="KW-0677">Repeat</keyword>
<sequence>MSVKNKFTSILLSLCMLASFVPVNFTAFASDEPELINGAYQIESAEDLVWFAEKVNGGDRTANAVLNSDIDLENQNWTPIGNGYNYINNNGYGIDDDTAYNGIFDGKGHSISRLFIETKKYNKQGDNHYETYCQGLFGIIGKEGTVRNVTVNGQINAQAEGNEYINAAKYIGGIAGINAGLIINCTNNVDITGLAYVGGITGQLGAQFKGSNRLSGNLINVTNNGTVTATSKSFAEAGGIVGQLAYGDITYAANHGNVSAPFKDDDMYSYLRGVAVGGIVGKDISVSECGKIDRAYNDGQIGTEDGNYFGGIIGCNYACDITNVYNTGKVIGYNYSGGLVGYKLGGTIENAYNSGEVNTHTEYQLIGSMKNTTVNNLYNIGDSTKLVALENGGDISTVYAVDTVLASDLSDAFTDSDNLPVIDWSNAPTGEDETFDIESINIENGKITVLLNKKLVGTNPTLNDFEIKSFVDDKAVELKNVQLSQYISDEKTAIDITFDKVNAEKTLKISVNGIEKQIVTYTSNYWIDYRAEEFDGGNGDKDNPYVIANAEELALLSYEVEKGNDMSDKYFVLKNDIDLSGKEWTPIGVSDKYISNKYQGNAFNGNFNGQDNSIRGINISSGSYLSALFGVTEENAVIKNLYVYGNIENTNNTYGIAAGICAVNYGLISHCINYAEIKGENRVGGIVGYNGAVNKTVTSCVIAQCENKGTITGKDEVGGIAAYSSGTVKECTNKATVTATDGYAGGIVGYNYEGSILLDSCYNSGEVSASAYSGGISGKSYNCDISNSYNSGKISSQNNTNGGILGYTVSGYSVKNCYFLKDTAPMPYAENSGTGLEVKTENQLADMTGILGSAFVKSDKFPVLAWEVNGSDDIDTSTKPTPSVTPASTPKIEEKIPSYSSQGKWSDSVAETFDSGNGSKENPYVIKTASELALLAKNVNKGESYKDAYFKLNNNIDLTEKYWISIGNAEDKAFSGHFNGNGYEVKLNTENQKVSGLFGYTANAEITLLGVDGLVSGEDIGGGIVGIARDTKIENCYSNTAVLADEYVGGLVGQLLSGSKVTNCYATGTVKAKKAGTLFGAFTNGVSAENLYYRIIGDKMPYGENASTNTNIATGRTDEYMQSDAFVYDLWCVKEQEVDGKTVEVAPIFYVGSKYPVLNNEYKESKIISINLVSSGESLETDTSHTFTAKIYGKNLNKNITAKWSSDNSAVTVEQSGDITITNGVGTLNVSIIIDSAKLGNAKDITVKCEIGGISSAVSVKVSEPKWSGKGTEEEPYIIKSLEDMNILSESVADGNSYKGVYFKLSSDIDLSDSKEFSSIGYWDGLKSNDNGEWWESEKNRAFEGVFDGNGFSVKNAILYAENNYFGLFSYIGKNGVVKNLNIDSTNRLTAHNNVRKIAALAGINLGTIENCTNSADFGFTASNVTYLAGIVGENYGIVTGCVNNSNMTSAGNSKSGIVGENYGTIRKSENNGDLSNSGNVGGITIENRNGKGQALLFIDDYADLSVNGEISECVNNGAISGKYDVGGIVAENYSCGKIENCANTAEVSGSMTGGIAGRASGCYKKSGIKNCQNSGNITAQGSYGGGIVGELINGLVYFCENTGDVNGENYAGGIVGRNYSSTVLGESAVDFSNNYGTVTAKTSAGICGYYQDESGKCYTRYNYNGGKSEYGVFGDVNSNYDINSVVCENYWLSDDKNNANDSCKGDIDGINAITKAELDKYSAETVNLQVDNSDIIVNGTANVSSNSEVKSSDENIVSIGNGVAVGHGIGQAYLYAKSSPYTYVAVLMNVEENPDNVEKINVSFRLIGEENLGSDFVLTKDTKNTYQTWIPEKEYEVKLGSTVGDVFKQALDDNGLKYRGWENGYISTIQSPEGYWLGEFTNGKYSGWMYTVNGSHPSLGLNEYKLIGDEEIVWHYVDDYRQEVADWSESDKTGDGSLYNRWLDAKDTDSTPKPTSTVTPTATKQPQSGGSGSGGSTSTAKPTTAPTVIPTTAPEKDTTQTVWFTDVTENMWFYQAVKYAYDKGFMTGVSDSEFAPDITLTRAMFVSVLYRIENEPTADGELNFSDVSDDSWYAKAVLWAYNNDIISGKTETEFDPNSDITREQMAAILYRYAKTKEYNLDSDEITYSDVKDIADYATDSVKWAYCAGIMTGDENGNFNPKSGTTRAQAASVFMRLYK</sequence>
<feature type="compositionally biased region" description="Low complexity" evidence="2">
    <location>
        <begin position="1977"/>
        <end position="1994"/>
    </location>
</feature>
<dbReference type="InterPro" id="IPR001119">
    <property type="entry name" value="SLH_dom"/>
</dbReference>
<dbReference type="RefSeq" id="WP_308456980.1">
    <property type="nucleotide sequence ID" value="NZ_JAJEQM010000017.1"/>
</dbReference>
<dbReference type="Pfam" id="PF00395">
    <property type="entry name" value="SLH"/>
    <property type="match status" value="3"/>
</dbReference>
<keyword evidence="3" id="KW-0732">Signal</keyword>
<dbReference type="InterPro" id="IPR011493">
    <property type="entry name" value="GLUG"/>
</dbReference>
<feature type="domain" description="SLH" evidence="4">
    <location>
        <begin position="2061"/>
        <end position="2124"/>
    </location>
</feature>
<name>A0AAE3J9Z1_9FIRM</name>
<feature type="domain" description="SLH" evidence="4">
    <location>
        <begin position="2125"/>
        <end position="2179"/>
    </location>
</feature>
<dbReference type="InterPro" id="IPR027954">
    <property type="entry name" value="Transcobalamin-like_C"/>
</dbReference>
<dbReference type="Proteomes" id="UP001198242">
    <property type="component" value="Unassembled WGS sequence"/>
</dbReference>
<evidence type="ECO:0000313" key="6">
    <source>
        <dbReference type="Proteomes" id="UP001198242"/>
    </source>
</evidence>